<dbReference type="SUPFAM" id="SSF54909">
    <property type="entry name" value="Dimeric alpha+beta barrel"/>
    <property type="match status" value="1"/>
</dbReference>
<sequence length="284" mass="31674">MKVMVMVKASQSSEAGKMPSQALLQAMGEFNETLVKAGIMEAGDGLKPSREGVRVRFDGRERTVTKGPFAETNELVAGYWVWQVSSMEEAIAWVKKCPNPMEEASEIEIRPYFEMDDFAEIDKDGSVREHEDQLRQTLSMRQAKTNCYLFFSGRCDEALEYYQKHLGARVGLKFRFNESPDPVPAGMLPPGFEEKVMHCEFSIGDMKIFASDGCGDEGPFTGFNLALTIDSEAEAHRVFDALADGGAVRMPLEKTFWSPLYGQVTDKFGIGWMVMLPGSDNGEQ</sequence>
<organism evidence="4 5">
    <name type="scientific">Photobacterium galatheae</name>
    <dbReference type="NCBI Taxonomy" id="1654360"/>
    <lineage>
        <taxon>Bacteria</taxon>
        <taxon>Pseudomonadati</taxon>
        <taxon>Pseudomonadota</taxon>
        <taxon>Gammaproteobacteria</taxon>
        <taxon>Vibrionales</taxon>
        <taxon>Vibrionaceae</taxon>
        <taxon>Photobacterium</taxon>
    </lineage>
</organism>
<dbReference type="PANTHER" id="PTHR35174:SF4">
    <property type="entry name" value="BLL7163 PROTEIN"/>
    <property type="match status" value="1"/>
</dbReference>
<evidence type="ECO:0000259" key="2">
    <source>
        <dbReference type="Pfam" id="PF00903"/>
    </source>
</evidence>
<protein>
    <submittedName>
        <fullName evidence="4">Transcription initiation protein</fullName>
    </submittedName>
</protein>
<dbReference type="Pfam" id="PF00903">
    <property type="entry name" value="Glyoxalase"/>
    <property type="match status" value="1"/>
</dbReference>
<keyword evidence="5" id="KW-1185">Reference proteome</keyword>
<dbReference type="SUPFAM" id="SSF54593">
    <property type="entry name" value="Glyoxalase/Bleomycin resistance protein/Dihydroxybiphenyl dioxygenase"/>
    <property type="match status" value="1"/>
</dbReference>
<evidence type="ECO:0000259" key="3">
    <source>
        <dbReference type="Pfam" id="PF03795"/>
    </source>
</evidence>
<name>A0A066RWA2_9GAMM</name>
<evidence type="ECO:0000313" key="5">
    <source>
        <dbReference type="Proteomes" id="UP000027192"/>
    </source>
</evidence>
<comment type="similarity">
    <text evidence="1">Belongs to the YciI family.</text>
</comment>
<dbReference type="InterPro" id="IPR004360">
    <property type="entry name" value="Glyas_Fos-R_dOase_dom"/>
</dbReference>
<dbReference type="CDD" id="cd06588">
    <property type="entry name" value="PhnB_like"/>
    <property type="match status" value="1"/>
</dbReference>
<gene>
    <name evidence="4" type="ORF">EA58_11560</name>
</gene>
<dbReference type="STRING" id="1654360.EA58_11560"/>
<dbReference type="InterPro" id="IPR011008">
    <property type="entry name" value="Dimeric_a/b-barrel"/>
</dbReference>
<feature type="domain" description="Glyoxalase/fosfomycin resistance/dioxygenase" evidence="2">
    <location>
        <begin position="149"/>
        <end position="273"/>
    </location>
</feature>
<accession>A0A066RWA2</accession>
<dbReference type="RefSeq" id="WP_036752415.1">
    <property type="nucleotide sequence ID" value="NZ_JAGSGC010000006.1"/>
</dbReference>
<feature type="domain" description="YCII-related" evidence="3">
    <location>
        <begin position="1"/>
        <end position="115"/>
    </location>
</feature>
<dbReference type="Gene3D" id="3.30.70.1060">
    <property type="entry name" value="Dimeric alpha+beta barrel"/>
    <property type="match status" value="1"/>
</dbReference>
<comment type="caution">
    <text evidence="4">The sequence shown here is derived from an EMBL/GenBank/DDBJ whole genome shotgun (WGS) entry which is preliminary data.</text>
</comment>
<dbReference type="Pfam" id="PF03795">
    <property type="entry name" value="YCII"/>
    <property type="match status" value="1"/>
</dbReference>
<dbReference type="InterPro" id="IPR028973">
    <property type="entry name" value="PhnB-like"/>
</dbReference>
<dbReference type="InterPro" id="IPR005545">
    <property type="entry name" value="YCII"/>
</dbReference>
<evidence type="ECO:0000256" key="1">
    <source>
        <dbReference type="ARBA" id="ARBA00007689"/>
    </source>
</evidence>
<dbReference type="OrthoDB" id="9795306at2"/>
<dbReference type="PANTHER" id="PTHR35174">
    <property type="entry name" value="BLL7171 PROTEIN-RELATED"/>
    <property type="match status" value="1"/>
</dbReference>
<proteinExistence type="inferred from homology"/>
<reference evidence="4 5" key="1">
    <citation type="submission" date="2014-04" db="EMBL/GenBank/DDBJ databases">
        <title>Draft genome sequence of Photobacterium halotolerans S2753: a solonamide, ngercheumicin and holomycin producer.</title>
        <authorList>
            <person name="Machado H.R."/>
            <person name="Gram L."/>
        </authorList>
    </citation>
    <scope>NUCLEOTIDE SEQUENCE [LARGE SCALE GENOMIC DNA]</scope>
    <source>
        <strain evidence="4 5">S2753</strain>
    </source>
</reference>
<dbReference type="Proteomes" id="UP000027192">
    <property type="component" value="Unassembled WGS sequence"/>
</dbReference>
<evidence type="ECO:0000313" key="4">
    <source>
        <dbReference type="EMBL" id="KDM91648.1"/>
    </source>
</evidence>
<dbReference type="Gene3D" id="3.10.180.10">
    <property type="entry name" value="2,3-Dihydroxybiphenyl 1,2-Dioxygenase, domain 1"/>
    <property type="match status" value="1"/>
</dbReference>
<dbReference type="EMBL" id="JMIB01000021">
    <property type="protein sequence ID" value="KDM91648.1"/>
    <property type="molecule type" value="Genomic_DNA"/>
</dbReference>
<dbReference type="InterPro" id="IPR029068">
    <property type="entry name" value="Glyas_Bleomycin-R_OHBP_Dase"/>
</dbReference>
<dbReference type="AlphaFoldDB" id="A0A066RWA2"/>